<organism evidence="1">
    <name type="scientific">Macaca fascicularis</name>
    <name type="common">Crab-eating macaque</name>
    <name type="synonym">Cynomolgus monkey</name>
    <dbReference type="NCBI Taxonomy" id="9541"/>
    <lineage>
        <taxon>Eukaryota</taxon>
        <taxon>Metazoa</taxon>
        <taxon>Chordata</taxon>
        <taxon>Craniata</taxon>
        <taxon>Vertebrata</taxon>
        <taxon>Euteleostomi</taxon>
        <taxon>Mammalia</taxon>
        <taxon>Eutheria</taxon>
        <taxon>Euarchontoglires</taxon>
        <taxon>Primates</taxon>
        <taxon>Haplorrhini</taxon>
        <taxon>Catarrhini</taxon>
        <taxon>Cercopithecidae</taxon>
        <taxon>Cercopithecinae</taxon>
        <taxon>Macaca</taxon>
    </lineage>
</organism>
<dbReference type="EMBL" id="AB172016">
    <property type="protein sequence ID" value="BAE89078.1"/>
    <property type="molecule type" value="mRNA"/>
</dbReference>
<proteinExistence type="evidence at transcript level"/>
<reference evidence="1" key="1">
    <citation type="journal article" date="2007" name="PLoS Biol.">
        <title>Rate of evolution in brain-expressed genes in humans and other primates.</title>
        <authorList>
            <person name="Wang H.-Y."/>
            <person name="Chien H.-C."/>
            <person name="Osada N."/>
            <person name="Hashimoto K."/>
            <person name="Sugano S."/>
            <person name="Gojobori T."/>
            <person name="Chou C.-K."/>
            <person name="Tsai S.-F."/>
            <person name="Wu C.-I."/>
            <person name="Shen C.-K.J."/>
        </authorList>
    </citation>
    <scope>NUCLEOTIDE SEQUENCE</scope>
</reference>
<sequence>MTRQADLASEPSLTDTVTKCEKPISWWLMNTYEEKQRFILSAFSTFLSLCEMIGQMSLRSVNLIHMVV</sequence>
<accession>I7G500</accession>
<protein>
    <submittedName>
        <fullName evidence="1">Macaca fascicularis brain cDNA clone: QflA-16333, similar to human activity-dependent neuroprotector (ADNP), transcriptvariant 2, mRNA, RefSeq: NM_181442.1</fullName>
    </submittedName>
</protein>
<dbReference type="AlphaFoldDB" id="I7G500"/>
<evidence type="ECO:0000313" key="1">
    <source>
        <dbReference type="EMBL" id="BAE89078.1"/>
    </source>
</evidence>
<name>I7G500_MACFA</name>